<evidence type="ECO:0000313" key="3">
    <source>
        <dbReference type="EMBL" id="GBG27828.1"/>
    </source>
</evidence>
<dbReference type="SUPFAM" id="SSF48350">
    <property type="entry name" value="GTPase activation domain, GAP"/>
    <property type="match status" value="1"/>
</dbReference>
<feature type="compositionally biased region" description="Basic residues" evidence="1">
    <location>
        <begin position="250"/>
        <end position="265"/>
    </location>
</feature>
<dbReference type="PROSITE" id="PS50238">
    <property type="entry name" value="RHOGAP"/>
    <property type="match status" value="1"/>
</dbReference>
<evidence type="ECO:0000256" key="1">
    <source>
        <dbReference type="SAM" id="MobiDB-lite"/>
    </source>
</evidence>
<organism evidence="3 4">
    <name type="scientific">Hondaea fermentalgiana</name>
    <dbReference type="NCBI Taxonomy" id="2315210"/>
    <lineage>
        <taxon>Eukaryota</taxon>
        <taxon>Sar</taxon>
        <taxon>Stramenopiles</taxon>
        <taxon>Bigyra</taxon>
        <taxon>Labyrinthulomycetes</taxon>
        <taxon>Thraustochytrida</taxon>
        <taxon>Thraustochytriidae</taxon>
        <taxon>Hondaea</taxon>
    </lineage>
</organism>
<reference evidence="3 4" key="1">
    <citation type="submission" date="2017-12" db="EMBL/GenBank/DDBJ databases">
        <title>Sequencing, de novo assembly and annotation of complete genome of a new Thraustochytrid species, strain FCC1311.</title>
        <authorList>
            <person name="Sedici K."/>
            <person name="Godart F."/>
            <person name="Aiese Cigliano R."/>
            <person name="Sanseverino W."/>
            <person name="Barakat M."/>
            <person name="Ortet P."/>
            <person name="Marechal E."/>
            <person name="Cagnac O."/>
            <person name="Amato A."/>
        </authorList>
    </citation>
    <scope>NUCLEOTIDE SEQUENCE [LARGE SCALE GENOMIC DNA]</scope>
</reference>
<dbReference type="GO" id="GO:0007165">
    <property type="term" value="P:signal transduction"/>
    <property type="evidence" value="ECO:0007669"/>
    <property type="project" value="InterPro"/>
</dbReference>
<dbReference type="Pfam" id="PF00620">
    <property type="entry name" value="RhoGAP"/>
    <property type="match status" value="1"/>
</dbReference>
<feature type="domain" description="Rho-GAP" evidence="2">
    <location>
        <begin position="12"/>
        <end position="199"/>
    </location>
</feature>
<dbReference type="Gene3D" id="1.10.555.10">
    <property type="entry name" value="Rho GTPase activation protein"/>
    <property type="match status" value="1"/>
</dbReference>
<sequence>MEDLQRQIASQRSLPTTACADFDGNTEGICALVRFLREHPDLSSTPGIFVESCPTGDPEWVLRKVRSAVSLAMVHDFLEDVNVLSLAQTIKLYLKQREEPLIPEGLNEAVLKAMSPYISRDECVAQLGSALESLDVASWDILREICFMLGEVQNSTVAKIAYSFGPLLLRVELRPSAISSAKDANAAVEALIDERELVFDAVNAPRSTASSKSLSGISTMSSGSETSSPESPPARRPHPRFGVDLAAHINKLRKPRGSAAKSRAR</sequence>
<dbReference type="OrthoDB" id="185175at2759"/>
<evidence type="ECO:0000259" key="2">
    <source>
        <dbReference type="PROSITE" id="PS50238"/>
    </source>
</evidence>
<protein>
    <submittedName>
        <fullName evidence="3">Rho GTPase-activating protein 24</fullName>
    </submittedName>
</protein>
<proteinExistence type="predicted"/>
<evidence type="ECO:0000313" key="4">
    <source>
        <dbReference type="Proteomes" id="UP000241890"/>
    </source>
</evidence>
<gene>
    <name evidence="3" type="ORF">FCC1311_040512</name>
</gene>
<dbReference type="InterPro" id="IPR000198">
    <property type="entry name" value="RhoGAP_dom"/>
</dbReference>
<dbReference type="InParanoid" id="A0A2R5GDN2"/>
<dbReference type="InterPro" id="IPR008936">
    <property type="entry name" value="Rho_GTPase_activation_prot"/>
</dbReference>
<dbReference type="SMART" id="SM00324">
    <property type="entry name" value="RhoGAP"/>
    <property type="match status" value="1"/>
</dbReference>
<feature type="compositionally biased region" description="Low complexity" evidence="1">
    <location>
        <begin position="210"/>
        <end position="229"/>
    </location>
</feature>
<feature type="region of interest" description="Disordered" evidence="1">
    <location>
        <begin position="208"/>
        <end position="265"/>
    </location>
</feature>
<name>A0A2R5GDN2_9STRA</name>
<comment type="caution">
    <text evidence="3">The sequence shown here is derived from an EMBL/GenBank/DDBJ whole genome shotgun (WGS) entry which is preliminary data.</text>
</comment>
<dbReference type="AlphaFoldDB" id="A0A2R5GDN2"/>
<keyword evidence="4" id="KW-1185">Reference proteome</keyword>
<dbReference type="EMBL" id="BEYU01000036">
    <property type="protein sequence ID" value="GBG27828.1"/>
    <property type="molecule type" value="Genomic_DNA"/>
</dbReference>
<accession>A0A2R5GDN2</accession>
<dbReference type="Proteomes" id="UP000241890">
    <property type="component" value="Unassembled WGS sequence"/>
</dbReference>